<accession>A0ACA9L6L9</accession>
<evidence type="ECO:0000313" key="2">
    <source>
        <dbReference type="Proteomes" id="UP000789920"/>
    </source>
</evidence>
<dbReference type="Proteomes" id="UP000789920">
    <property type="component" value="Unassembled WGS sequence"/>
</dbReference>
<name>A0ACA9L6L9_9GLOM</name>
<organism evidence="1 2">
    <name type="scientific">Racocetra persica</name>
    <dbReference type="NCBI Taxonomy" id="160502"/>
    <lineage>
        <taxon>Eukaryota</taxon>
        <taxon>Fungi</taxon>
        <taxon>Fungi incertae sedis</taxon>
        <taxon>Mucoromycota</taxon>
        <taxon>Glomeromycotina</taxon>
        <taxon>Glomeromycetes</taxon>
        <taxon>Diversisporales</taxon>
        <taxon>Gigasporaceae</taxon>
        <taxon>Racocetra</taxon>
    </lineage>
</organism>
<keyword evidence="2" id="KW-1185">Reference proteome</keyword>
<gene>
    <name evidence="1" type="ORF">RPERSI_LOCUS2382</name>
</gene>
<sequence>MAERYRGIVIYGLFLGAVWASRFVLAERCRSVIYGLFLKLIRAERCCDLRTVIRDSGAGILINQGRRWTVLR</sequence>
<comment type="caution">
    <text evidence="1">The sequence shown here is derived from an EMBL/GenBank/DDBJ whole genome shotgun (WGS) entry which is preliminary data.</text>
</comment>
<feature type="non-terminal residue" evidence="1">
    <location>
        <position position="72"/>
    </location>
</feature>
<protein>
    <submittedName>
        <fullName evidence="1">13738_t:CDS:1</fullName>
    </submittedName>
</protein>
<reference evidence="1" key="1">
    <citation type="submission" date="2021-06" db="EMBL/GenBank/DDBJ databases">
        <authorList>
            <person name="Kallberg Y."/>
            <person name="Tangrot J."/>
            <person name="Rosling A."/>
        </authorList>
    </citation>
    <scope>NUCLEOTIDE SEQUENCE</scope>
    <source>
        <strain evidence="1">MA461A</strain>
    </source>
</reference>
<dbReference type="EMBL" id="CAJVQC010002580">
    <property type="protein sequence ID" value="CAG8513849.1"/>
    <property type="molecule type" value="Genomic_DNA"/>
</dbReference>
<proteinExistence type="predicted"/>
<evidence type="ECO:0000313" key="1">
    <source>
        <dbReference type="EMBL" id="CAG8513849.1"/>
    </source>
</evidence>